<comment type="caution">
    <text evidence="4">The sequence shown here is derived from an EMBL/GenBank/DDBJ whole genome shotgun (WGS) entry which is preliminary data.</text>
</comment>
<keyword evidence="3" id="KW-0472">Membrane</keyword>
<dbReference type="GO" id="GO:0008168">
    <property type="term" value="F:methyltransferase activity"/>
    <property type="evidence" value="ECO:0007669"/>
    <property type="project" value="UniProtKB-KW"/>
</dbReference>
<dbReference type="Pfam" id="PF04989">
    <property type="entry name" value="RMNT_CmcI"/>
    <property type="match status" value="1"/>
</dbReference>
<protein>
    <recommendedName>
        <fullName evidence="6">Rhamnosyl O-methyltransferase</fullName>
    </recommendedName>
</protein>
<dbReference type="AlphaFoldDB" id="A0AAD3E326"/>
<proteinExistence type="predicted"/>
<accession>A0AAD3E326</accession>
<dbReference type="InterPro" id="IPR007072">
    <property type="entry name" value="RNMT_CmcI"/>
</dbReference>
<keyword evidence="3" id="KW-1133">Transmembrane helix</keyword>
<keyword evidence="2" id="KW-0808">Transferase</keyword>
<evidence type="ECO:0000313" key="5">
    <source>
        <dbReference type="Proteomes" id="UP001054857"/>
    </source>
</evidence>
<keyword evidence="1" id="KW-0489">Methyltransferase</keyword>
<organism evidence="4 5">
    <name type="scientific">Astrephomene gubernaculifera</name>
    <dbReference type="NCBI Taxonomy" id="47775"/>
    <lineage>
        <taxon>Eukaryota</taxon>
        <taxon>Viridiplantae</taxon>
        <taxon>Chlorophyta</taxon>
        <taxon>core chlorophytes</taxon>
        <taxon>Chlorophyceae</taxon>
        <taxon>CS clade</taxon>
        <taxon>Chlamydomonadales</taxon>
        <taxon>Astrephomenaceae</taxon>
        <taxon>Astrephomene</taxon>
    </lineage>
</organism>
<dbReference type="GO" id="GO:0005886">
    <property type="term" value="C:plasma membrane"/>
    <property type="evidence" value="ECO:0007669"/>
    <property type="project" value="TreeGrafter"/>
</dbReference>
<dbReference type="PANTHER" id="PTHR40048">
    <property type="entry name" value="RHAMNOSYL O-METHYLTRANSFERASE"/>
    <property type="match status" value="1"/>
</dbReference>
<sequence>MTVFNWVSNCTPLYLIVGLLIAVFNVFPVALAGEDAKPLRRLPDAAIPINLYELLGPDAYARGVIWQPAQCYAPTSERMEGVTEERLGKLEAMMMQDLFGALSRAANVSVTALNRNSSFPGLLGLDQARLDRDMRYRKQALRRLAGRPDTWRWLRALSDVVLRYTVASRDPVARVGHMGCVNSSIADLIGGKLLPLPSVDCSNSSSLVDALGFFSDPNLRMEQVARRVLREPGWCSVRPMYEPYGQWLKKERIMGRPRPGDLRFHGLSNRHADRVVFLFDLLYEQEHAFKRQHWLGAVVQQNPFDMYAIMDIIHTTQPDLVVETGTANGGSALMWASMLELTRPGSGRVITIDVNAPERESWAGVNAKDPTKNPLWAKYVTFLKGSSLDPGVLSTVRSAASSAARVVVLLDSDHTEHHVEMEASAYCPLVSPGSYCIVQDTKLSRFSSVGGPLPGIRKFLAKHPEFSIDRDREPFYTQHVGGYLRKQQQQQQ</sequence>
<dbReference type="GO" id="GO:0032259">
    <property type="term" value="P:methylation"/>
    <property type="evidence" value="ECO:0007669"/>
    <property type="project" value="UniProtKB-KW"/>
</dbReference>
<evidence type="ECO:0000256" key="3">
    <source>
        <dbReference type="SAM" id="Phobius"/>
    </source>
</evidence>
<reference evidence="4 5" key="1">
    <citation type="journal article" date="2021" name="Sci. Rep.">
        <title>Genome sequencing of the multicellular alga Astrephomene provides insights into convergent evolution of germ-soma differentiation.</title>
        <authorList>
            <person name="Yamashita S."/>
            <person name="Yamamoto K."/>
            <person name="Matsuzaki R."/>
            <person name="Suzuki S."/>
            <person name="Yamaguchi H."/>
            <person name="Hirooka S."/>
            <person name="Minakuchi Y."/>
            <person name="Miyagishima S."/>
            <person name="Kawachi M."/>
            <person name="Toyoda A."/>
            <person name="Nozaki H."/>
        </authorList>
    </citation>
    <scope>NUCLEOTIDE SEQUENCE [LARGE SCALE GENOMIC DNA]</scope>
    <source>
        <strain evidence="4 5">NIES-4017</strain>
    </source>
</reference>
<dbReference type="InterPro" id="IPR029063">
    <property type="entry name" value="SAM-dependent_MTases_sf"/>
</dbReference>
<evidence type="ECO:0000256" key="2">
    <source>
        <dbReference type="ARBA" id="ARBA00022679"/>
    </source>
</evidence>
<dbReference type="EMBL" id="BMAR01000072">
    <property type="protein sequence ID" value="GFR52811.1"/>
    <property type="molecule type" value="Genomic_DNA"/>
</dbReference>
<name>A0AAD3E326_9CHLO</name>
<gene>
    <name evidence="4" type="ORF">Agub_g15433</name>
</gene>
<evidence type="ECO:0000256" key="1">
    <source>
        <dbReference type="ARBA" id="ARBA00022603"/>
    </source>
</evidence>
<dbReference type="GO" id="GO:0008610">
    <property type="term" value="P:lipid biosynthetic process"/>
    <property type="evidence" value="ECO:0007669"/>
    <property type="project" value="InterPro"/>
</dbReference>
<dbReference type="PANTHER" id="PTHR40048:SF1">
    <property type="entry name" value="RHAMNOSYL O-METHYLTRANSFERASE"/>
    <property type="match status" value="1"/>
</dbReference>
<keyword evidence="3" id="KW-0812">Transmembrane</keyword>
<evidence type="ECO:0008006" key="6">
    <source>
        <dbReference type="Google" id="ProtNLM"/>
    </source>
</evidence>
<feature type="transmembrane region" description="Helical" evidence="3">
    <location>
        <begin position="12"/>
        <end position="32"/>
    </location>
</feature>
<keyword evidence="5" id="KW-1185">Reference proteome</keyword>
<dbReference type="Gene3D" id="3.40.50.150">
    <property type="entry name" value="Vaccinia Virus protein VP39"/>
    <property type="match status" value="1"/>
</dbReference>
<evidence type="ECO:0000313" key="4">
    <source>
        <dbReference type="EMBL" id="GFR52811.1"/>
    </source>
</evidence>
<dbReference type="SUPFAM" id="SSF53335">
    <property type="entry name" value="S-adenosyl-L-methionine-dependent methyltransferases"/>
    <property type="match status" value="1"/>
</dbReference>
<dbReference type="Proteomes" id="UP001054857">
    <property type="component" value="Unassembled WGS sequence"/>
</dbReference>